<dbReference type="Proteomes" id="UP001158049">
    <property type="component" value="Unassembled WGS sequence"/>
</dbReference>
<dbReference type="InterPro" id="IPR015590">
    <property type="entry name" value="Aldehyde_DH_dom"/>
</dbReference>
<comment type="similarity">
    <text evidence="3">Belongs to the aldehyde dehydrogenase family.</text>
</comment>
<evidence type="ECO:0000313" key="6">
    <source>
        <dbReference type="Proteomes" id="UP001158049"/>
    </source>
</evidence>
<dbReference type="CDD" id="cd07109">
    <property type="entry name" value="ALDH_AAS00426"/>
    <property type="match status" value="1"/>
</dbReference>
<dbReference type="InterPro" id="IPR016160">
    <property type="entry name" value="Ald_DH_CS_CYS"/>
</dbReference>
<evidence type="ECO:0000259" key="4">
    <source>
        <dbReference type="Pfam" id="PF00171"/>
    </source>
</evidence>
<dbReference type="PANTHER" id="PTHR11699">
    <property type="entry name" value="ALDEHYDE DEHYDROGENASE-RELATED"/>
    <property type="match status" value="1"/>
</dbReference>
<keyword evidence="1 3" id="KW-0560">Oxidoreductase</keyword>
<feature type="active site" evidence="2">
    <location>
        <position position="247"/>
    </location>
</feature>
<reference evidence="5 6" key="1">
    <citation type="submission" date="2017-05" db="EMBL/GenBank/DDBJ databases">
        <authorList>
            <person name="Varghese N."/>
            <person name="Submissions S."/>
        </authorList>
    </citation>
    <scope>NUCLEOTIDE SEQUENCE [LARGE SCALE GENOMIC DNA]</scope>
    <source>
        <strain evidence="5 6">DSM 26001</strain>
    </source>
</reference>
<keyword evidence="6" id="KW-1185">Reference proteome</keyword>
<dbReference type="InterPro" id="IPR016162">
    <property type="entry name" value="Ald_DH_N"/>
</dbReference>
<dbReference type="SUPFAM" id="SSF53720">
    <property type="entry name" value="ALDH-like"/>
    <property type="match status" value="1"/>
</dbReference>
<evidence type="ECO:0000313" key="5">
    <source>
        <dbReference type="EMBL" id="SMP78771.1"/>
    </source>
</evidence>
<dbReference type="Gene3D" id="3.40.605.10">
    <property type="entry name" value="Aldehyde Dehydrogenase, Chain A, domain 1"/>
    <property type="match status" value="1"/>
</dbReference>
<protein>
    <submittedName>
        <fullName evidence="5">Aldehyde dehydrogenase (NAD+)</fullName>
    </submittedName>
</protein>
<proteinExistence type="inferred from homology"/>
<dbReference type="PROSITE" id="PS00687">
    <property type="entry name" value="ALDEHYDE_DEHYDR_GLU"/>
    <property type="match status" value="1"/>
</dbReference>
<evidence type="ECO:0000256" key="3">
    <source>
        <dbReference type="RuleBase" id="RU003345"/>
    </source>
</evidence>
<gene>
    <name evidence="5" type="ORF">SAMN06295970_12960</name>
</gene>
<accession>A0ABY1QS50</accession>
<evidence type="ECO:0000256" key="2">
    <source>
        <dbReference type="PROSITE-ProRule" id="PRU10007"/>
    </source>
</evidence>
<dbReference type="InterPro" id="IPR029510">
    <property type="entry name" value="Ald_DH_CS_GLU"/>
</dbReference>
<dbReference type="InterPro" id="IPR016161">
    <property type="entry name" value="Ald_DH/histidinol_DH"/>
</dbReference>
<organism evidence="5 6">
    <name type="scientific">Noviherbaspirillum suwonense</name>
    <dbReference type="NCBI Taxonomy" id="1224511"/>
    <lineage>
        <taxon>Bacteria</taxon>
        <taxon>Pseudomonadati</taxon>
        <taxon>Pseudomonadota</taxon>
        <taxon>Betaproteobacteria</taxon>
        <taxon>Burkholderiales</taxon>
        <taxon>Oxalobacteraceae</taxon>
        <taxon>Noviherbaspirillum</taxon>
    </lineage>
</organism>
<feature type="domain" description="Aldehyde dehydrogenase" evidence="4">
    <location>
        <begin position="11"/>
        <end position="473"/>
    </location>
</feature>
<dbReference type="PROSITE" id="PS00070">
    <property type="entry name" value="ALDEHYDE_DEHYDR_CYS"/>
    <property type="match status" value="1"/>
</dbReference>
<comment type="caution">
    <text evidence="5">The sequence shown here is derived from an EMBL/GenBank/DDBJ whole genome shotgun (WGS) entry which is preliminary data.</text>
</comment>
<evidence type="ECO:0000256" key="1">
    <source>
        <dbReference type="ARBA" id="ARBA00023002"/>
    </source>
</evidence>
<dbReference type="RefSeq" id="WP_283445163.1">
    <property type="nucleotide sequence ID" value="NZ_FXUL01000029.1"/>
</dbReference>
<name>A0ABY1QS50_9BURK</name>
<sequence length="478" mass="50991">MPDQHYIGNRWVASASRQAIPVIDPSDGQQYDEIARGDASDIQFAVDTARSAFEGQWSLMSAAERGRLMYRLSLALAERVEEFAQLEARDCGKPLRQARADAAAVARYFEFYAGACDKLHGDTIPYQAGYTVMTLREPLGVTGHIIPWNYPLQIFGRSVGGALAAGNTCVVKPAEDACMSILALAELAAEVGFPAGVINIVTGYGHEAGAALVSHPGIDHVSFTGSAAIGTLVAQAAAVNHVPVTLELGGKSPQIVFADADLDLLLPAVTSAIVQNAGQTCSAGSRLLIEKPVYEKVLDLLASVFERLQVGPAQMDLDCGPLIRRTQQQRVWDFLSDAHTDGISVMAQGTVVPEAPESGFYQAPTLLRDVPHTHRLAQEEVFGPVLAAMPFDDEMQAIRLANSTAFGLVAGVWTENGGRQMRMARAVRAGQVFINNYGAGGGVELPFGGVKSSGHGREKGFEALYGFTTLKTIAIRHG</sequence>
<dbReference type="Gene3D" id="3.40.309.10">
    <property type="entry name" value="Aldehyde Dehydrogenase, Chain A, domain 2"/>
    <property type="match status" value="1"/>
</dbReference>
<dbReference type="InterPro" id="IPR016163">
    <property type="entry name" value="Ald_DH_C"/>
</dbReference>
<dbReference type="EMBL" id="FXUL01000029">
    <property type="protein sequence ID" value="SMP78771.1"/>
    <property type="molecule type" value="Genomic_DNA"/>
</dbReference>
<dbReference type="Pfam" id="PF00171">
    <property type="entry name" value="Aldedh"/>
    <property type="match status" value="1"/>
</dbReference>